<name>A0AAE0X717_9PEZI</name>
<feature type="compositionally biased region" description="Polar residues" evidence="1">
    <location>
        <begin position="281"/>
        <end position="290"/>
    </location>
</feature>
<keyword evidence="3" id="KW-1185">Reference proteome</keyword>
<protein>
    <submittedName>
        <fullName evidence="2">Uncharacterized protein</fullName>
    </submittedName>
</protein>
<dbReference type="AlphaFoldDB" id="A0AAE0X717"/>
<dbReference type="Proteomes" id="UP001270362">
    <property type="component" value="Unassembled WGS sequence"/>
</dbReference>
<feature type="compositionally biased region" description="Polar residues" evidence="1">
    <location>
        <begin position="20"/>
        <end position="30"/>
    </location>
</feature>
<feature type="region of interest" description="Disordered" evidence="1">
    <location>
        <begin position="128"/>
        <end position="161"/>
    </location>
</feature>
<comment type="caution">
    <text evidence="2">The sequence shown here is derived from an EMBL/GenBank/DDBJ whole genome shotgun (WGS) entry which is preliminary data.</text>
</comment>
<accession>A0AAE0X717</accession>
<feature type="compositionally biased region" description="Polar residues" evidence="1">
    <location>
        <begin position="134"/>
        <end position="146"/>
    </location>
</feature>
<sequence length="439" mass="46270">MLVTASIPASLPKPAAVSELFQSEPRQTGSAPPITQHLGRFPGRYRAEHPEESPAQYPGQDTARNPAYYPTLDPAQYPAQPPAQSPARPKFNGLLVASSILAADIRESELRQARIANQFMSELGRGLEDLEPSPSITAGQRASSLGATPLSARVQKPAPDRPLPMAPLMGHPTTHGNVPFQLPLPDVKLATGQQRQEALVNEEPPSLYQSSHAHHHTSPAFNNQDGFGFEFSAMPGPAYSPTQASSASYINEQIPLDPALFSNPTPPTDFDLTSTAYSGIQQQGAVPTGQSLSLPGQTSSLPLTSPPSSSPTASSSVSFGINQPQMGLTWGSGAATQQSPSKPTPPSKKRKKSQQGSEPAQDGKPVKKPRSRKKVPLVEPQQGQPSNIPPGVDQAPLSGPLEAQKNEALPKTQAAIQKAQASDTIAADSSSSGLHAPEP</sequence>
<reference evidence="2" key="1">
    <citation type="journal article" date="2023" name="Mol. Phylogenet. Evol.">
        <title>Genome-scale phylogeny and comparative genomics of the fungal order Sordariales.</title>
        <authorList>
            <person name="Hensen N."/>
            <person name="Bonometti L."/>
            <person name="Westerberg I."/>
            <person name="Brannstrom I.O."/>
            <person name="Guillou S."/>
            <person name="Cros-Aarteil S."/>
            <person name="Calhoun S."/>
            <person name="Haridas S."/>
            <person name="Kuo A."/>
            <person name="Mondo S."/>
            <person name="Pangilinan J."/>
            <person name="Riley R."/>
            <person name="LaButti K."/>
            <person name="Andreopoulos B."/>
            <person name="Lipzen A."/>
            <person name="Chen C."/>
            <person name="Yan M."/>
            <person name="Daum C."/>
            <person name="Ng V."/>
            <person name="Clum A."/>
            <person name="Steindorff A."/>
            <person name="Ohm R.A."/>
            <person name="Martin F."/>
            <person name="Silar P."/>
            <person name="Natvig D.O."/>
            <person name="Lalanne C."/>
            <person name="Gautier V."/>
            <person name="Ament-Velasquez S.L."/>
            <person name="Kruys A."/>
            <person name="Hutchinson M.I."/>
            <person name="Powell A.J."/>
            <person name="Barry K."/>
            <person name="Miller A.N."/>
            <person name="Grigoriev I.V."/>
            <person name="Debuchy R."/>
            <person name="Gladieux P."/>
            <person name="Hiltunen Thoren M."/>
            <person name="Johannesson H."/>
        </authorList>
    </citation>
    <scope>NUCLEOTIDE SEQUENCE</scope>
    <source>
        <strain evidence="2">CBS 314.62</strain>
    </source>
</reference>
<feature type="compositionally biased region" description="Low complexity" evidence="1">
    <location>
        <begin position="419"/>
        <end position="432"/>
    </location>
</feature>
<proteinExistence type="predicted"/>
<organism evidence="2 3">
    <name type="scientific">Podospora appendiculata</name>
    <dbReference type="NCBI Taxonomy" id="314037"/>
    <lineage>
        <taxon>Eukaryota</taxon>
        <taxon>Fungi</taxon>
        <taxon>Dikarya</taxon>
        <taxon>Ascomycota</taxon>
        <taxon>Pezizomycotina</taxon>
        <taxon>Sordariomycetes</taxon>
        <taxon>Sordariomycetidae</taxon>
        <taxon>Sordariales</taxon>
        <taxon>Podosporaceae</taxon>
        <taxon>Podospora</taxon>
    </lineage>
</organism>
<gene>
    <name evidence="2" type="ORF">B0T22DRAFT_125271</name>
</gene>
<evidence type="ECO:0000313" key="3">
    <source>
        <dbReference type="Proteomes" id="UP001270362"/>
    </source>
</evidence>
<feature type="compositionally biased region" description="Low complexity" evidence="1">
    <location>
        <begin position="291"/>
        <end position="303"/>
    </location>
</feature>
<feature type="compositionally biased region" description="Basic residues" evidence="1">
    <location>
        <begin position="366"/>
        <end position="375"/>
    </location>
</feature>
<feature type="region of interest" description="Disordered" evidence="1">
    <location>
        <begin position="20"/>
        <end position="71"/>
    </location>
</feature>
<evidence type="ECO:0000256" key="1">
    <source>
        <dbReference type="SAM" id="MobiDB-lite"/>
    </source>
</evidence>
<reference evidence="2" key="2">
    <citation type="submission" date="2023-06" db="EMBL/GenBank/DDBJ databases">
        <authorList>
            <consortium name="Lawrence Berkeley National Laboratory"/>
            <person name="Haridas S."/>
            <person name="Hensen N."/>
            <person name="Bonometti L."/>
            <person name="Westerberg I."/>
            <person name="Brannstrom I.O."/>
            <person name="Guillou S."/>
            <person name="Cros-Aarteil S."/>
            <person name="Calhoun S."/>
            <person name="Kuo A."/>
            <person name="Mondo S."/>
            <person name="Pangilinan J."/>
            <person name="Riley R."/>
            <person name="Labutti K."/>
            <person name="Andreopoulos B."/>
            <person name="Lipzen A."/>
            <person name="Chen C."/>
            <person name="Yanf M."/>
            <person name="Daum C."/>
            <person name="Ng V."/>
            <person name="Clum A."/>
            <person name="Steindorff A."/>
            <person name="Ohm R."/>
            <person name="Martin F."/>
            <person name="Silar P."/>
            <person name="Natvig D."/>
            <person name="Lalanne C."/>
            <person name="Gautier V."/>
            <person name="Ament-Velasquez S.L."/>
            <person name="Kruys A."/>
            <person name="Hutchinson M.I."/>
            <person name="Powell A.J."/>
            <person name="Barry K."/>
            <person name="Miller A.N."/>
            <person name="Grigoriev I.V."/>
            <person name="Debuchy R."/>
            <person name="Gladieux P."/>
            <person name="Thoren M.H."/>
            <person name="Johannesson H."/>
        </authorList>
    </citation>
    <scope>NUCLEOTIDE SEQUENCE</scope>
    <source>
        <strain evidence="2">CBS 314.62</strain>
    </source>
</reference>
<dbReference type="EMBL" id="JAULSO010000002">
    <property type="protein sequence ID" value="KAK3687313.1"/>
    <property type="molecule type" value="Genomic_DNA"/>
</dbReference>
<evidence type="ECO:0000313" key="2">
    <source>
        <dbReference type="EMBL" id="KAK3687313.1"/>
    </source>
</evidence>
<feature type="region of interest" description="Disordered" evidence="1">
    <location>
        <begin position="194"/>
        <end position="224"/>
    </location>
</feature>
<feature type="region of interest" description="Disordered" evidence="1">
    <location>
        <begin position="281"/>
        <end position="439"/>
    </location>
</feature>